<proteinExistence type="predicted"/>
<reference evidence="1 2" key="1">
    <citation type="submission" date="2016-01" db="EMBL/GenBank/DDBJ databases">
        <authorList>
            <person name="Regsiter A."/>
            <person name="william w."/>
        </authorList>
    </citation>
    <scope>NUCLEOTIDE SEQUENCE [LARGE SCALE GENOMIC DNA]</scope>
    <source>
        <strain evidence="1 2">B6</strain>
    </source>
</reference>
<dbReference type="Proteomes" id="UP000192074">
    <property type="component" value="Unassembled WGS sequence"/>
</dbReference>
<sequence length="119" mass="12870">MACQFNRVITETSKKKVEEEAENFAIVSPKSTLLCAADGVEDDAEMPCKRFELVGKNDGGSIVFASKDGFKLTTNFLALSLGAGVSVADLGETTHMAFTGQCHDTTVELVKKMMPNFKE</sequence>
<evidence type="ECO:0000313" key="1">
    <source>
        <dbReference type="EMBL" id="CVI14468.1"/>
    </source>
</evidence>
<dbReference type="EMBL" id="FCNL01000005">
    <property type="protein sequence ID" value="CVI14468.1"/>
    <property type="molecule type" value="Genomic_DNA"/>
</dbReference>
<gene>
    <name evidence="1" type="ORF">AGR4A_Cc130063</name>
</gene>
<protein>
    <submittedName>
        <fullName evidence="1">Uncharacterized protein</fullName>
    </submittedName>
</protein>
<accession>A0A822UVC1</accession>
<evidence type="ECO:0000313" key="2">
    <source>
        <dbReference type="Proteomes" id="UP000192074"/>
    </source>
</evidence>
<name>A0A822UVC1_AGRTU</name>
<dbReference type="AlphaFoldDB" id="A0A822UVC1"/>
<comment type="caution">
    <text evidence="1">The sequence shown here is derived from an EMBL/GenBank/DDBJ whole genome shotgun (WGS) entry which is preliminary data.</text>
</comment>
<organism evidence="1 2">
    <name type="scientific">Agrobacterium tumefaciens str. B6</name>
    <dbReference type="NCBI Taxonomy" id="1183423"/>
    <lineage>
        <taxon>Bacteria</taxon>
        <taxon>Pseudomonadati</taxon>
        <taxon>Pseudomonadota</taxon>
        <taxon>Alphaproteobacteria</taxon>
        <taxon>Hyphomicrobiales</taxon>
        <taxon>Rhizobiaceae</taxon>
        <taxon>Rhizobium/Agrobacterium group</taxon>
        <taxon>Agrobacterium</taxon>
        <taxon>Agrobacterium tumefaciens complex</taxon>
    </lineage>
</organism>